<dbReference type="Proteomes" id="UP001233999">
    <property type="component" value="Unassembled WGS sequence"/>
</dbReference>
<evidence type="ECO:0000256" key="5">
    <source>
        <dbReference type="ARBA" id="ARBA00022989"/>
    </source>
</evidence>
<dbReference type="PANTHER" id="PTHR10283:SF82">
    <property type="entry name" value="SOLUTE CARRIER FAMILY 13 MEMBER 2"/>
    <property type="match status" value="1"/>
</dbReference>
<evidence type="ECO:0000256" key="1">
    <source>
        <dbReference type="ARBA" id="ARBA00004141"/>
    </source>
</evidence>
<dbReference type="PROSITE" id="PS01271">
    <property type="entry name" value="NA_SULFATE"/>
    <property type="match status" value="1"/>
</dbReference>
<feature type="transmembrane region" description="Helical" evidence="7">
    <location>
        <begin position="240"/>
        <end position="268"/>
    </location>
</feature>
<evidence type="ECO:0000256" key="4">
    <source>
        <dbReference type="ARBA" id="ARBA00022692"/>
    </source>
</evidence>
<evidence type="ECO:0000313" key="8">
    <source>
        <dbReference type="EMBL" id="KAJ9589615.1"/>
    </source>
</evidence>
<evidence type="ECO:0000256" key="7">
    <source>
        <dbReference type="SAM" id="Phobius"/>
    </source>
</evidence>
<dbReference type="GO" id="GO:0015141">
    <property type="term" value="F:succinate transmembrane transporter activity"/>
    <property type="evidence" value="ECO:0007669"/>
    <property type="project" value="TreeGrafter"/>
</dbReference>
<dbReference type="GO" id="GO:0005886">
    <property type="term" value="C:plasma membrane"/>
    <property type="evidence" value="ECO:0007669"/>
    <property type="project" value="TreeGrafter"/>
</dbReference>
<dbReference type="GO" id="GO:0015137">
    <property type="term" value="F:citrate transmembrane transporter activity"/>
    <property type="evidence" value="ECO:0007669"/>
    <property type="project" value="TreeGrafter"/>
</dbReference>
<dbReference type="InterPro" id="IPR031312">
    <property type="entry name" value="Na/sul_symport_CS"/>
</dbReference>
<comment type="subcellular location">
    <subcellularLocation>
        <location evidence="1">Membrane</location>
        <topology evidence="1">Multi-pass membrane protein</topology>
    </subcellularLocation>
</comment>
<keyword evidence="6 7" id="KW-0472">Membrane</keyword>
<feature type="transmembrane region" description="Helical" evidence="7">
    <location>
        <begin position="309"/>
        <end position="328"/>
    </location>
</feature>
<feature type="transmembrane region" description="Helical" evidence="7">
    <location>
        <begin position="47"/>
        <end position="74"/>
    </location>
</feature>
<comment type="caution">
    <text evidence="8">The sequence shown here is derived from an EMBL/GenBank/DDBJ whole genome shotgun (WGS) entry which is preliminary data.</text>
</comment>
<feature type="transmembrane region" description="Helical" evidence="7">
    <location>
        <begin position="94"/>
        <end position="118"/>
    </location>
</feature>
<feature type="transmembrane region" description="Helical" evidence="7">
    <location>
        <begin position="379"/>
        <end position="399"/>
    </location>
</feature>
<protein>
    <recommendedName>
        <fullName evidence="10">Protein I'm not dead yet</fullName>
    </recommendedName>
</protein>
<reference evidence="8" key="1">
    <citation type="journal article" date="2023" name="IScience">
        <title>Live-bearing cockroach genome reveals convergent evolutionary mechanisms linked to viviparity in insects and beyond.</title>
        <authorList>
            <person name="Fouks B."/>
            <person name="Harrison M.C."/>
            <person name="Mikhailova A.A."/>
            <person name="Marchal E."/>
            <person name="English S."/>
            <person name="Carruthers M."/>
            <person name="Jennings E.C."/>
            <person name="Chiamaka E.L."/>
            <person name="Frigard R.A."/>
            <person name="Pippel M."/>
            <person name="Attardo G.M."/>
            <person name="Benoit J.B."/>
            <person name="Bornberg-Bauer E."/>
            <person name="Tobe S.S."/>
        </authorList>
    </citation>
    <scope>NUCLEOTIDE SEQUENCE</scope>
    <source>
        <strain evidence="8">Stay&amp;Tobe</strain>
    </source>
</reference>
<keyword evidence="4 7" id="KW-0812">Transmembrane</keyword>
<keyword evidence="3" id="KW-0813">Transport</keyword>
<gene>
    <name evidence="8" type="ORF">L9F63_017200</name>
</gene>
<dbReference type="EMBL" id="JASPKZ010004927">
    <property type="protein sequence ID" value="KAJ9589615.1"/>
    <property type="molecule type" value="Genomic_DNA"/>
</dbReference>
<dbReference type="InterPro" id="IPR001898">
    <property type="entry name" value="SLC13A/DASS"/>
</dbReference>
<dbReference type="PANTHER" id="PTHR10283">
    <property type="entry name" value="SOLUTE CARRIER FAMILY 13 MEMBER"/>
    <property type="match status" value="1"/>
</dbReference>
<reference evidence="8" key="2">
    <citation type="submission" date="2023-05" db="EMBL/GenBank/DDBJ databases">
        <authorList>
            <person name="Fouks B."/>
        </authorList>
    </citation>
    <scope>NUCLEOTIDE SEQUENCE</scope>
    <source>
        <strain evidence="8">Stay&amp;Tobe</strain>
        <tissue evidence="8">Testes</tissue>
    </source>
</reference>
<keyword evidence="9" id="KW-1185">Reference proteome</keyword>
<evidence type="ECO:0008006" key="10">
    <source>
        <dbReference type="Google" id="ProtNLM"/>
    </source>
</evidence>
<name>A0AAD8EGF0_DIPPU</name>
<evidence type="ECO:0000256" key="3">
    <source>
        <dbReference type="ARBA" id="ARBA00022448"/>
    </source>
</evidence>
<evidence type="ECO:0000313" key="9">
    <source>
        <dbReference type="Proteomes" id="UP001233999"/>
    </source>
</evidence>
<feature type="transmembrane region" description="Helical" evidence="7">
    <location>
        <begin position="13"/>
        <end position="35"/>
    </location>
</feature>
<evidence type="ECO:0000256" key="2">
    <source>
        <dbReference type="ARBA" id="ARBA00006772"/>
    </source>
</evidence>
<dbReference type="AlphaFoldDB" id="A0AAD8EGF0"/>
<keyword evidence="5 7" id="KW-1133">Transmembrane helix</keyword>
<evidence type="ECO:0000256" key="6">
    <source>
        <dbReference type="ARBA" id="ARBA00023136"/>
    </source>
</evidence>
<comment type="similarity">
    <text evidence="2">Belongs to the SLC13A/DASS transporter (TC 2.A.47) family. NADC subfamily.</text>
</comment>
<dbReference type="Pfam" id="PF00939">
    <property type="entry name" value="Na_sulph_symp"/>
    <property type="match status" value="1"/>
</dbReference>
<feature type="transmembrane region" description="Helical" evidence="7">
    <location>
        <begin position="467"/>
        <end position="498"/>
    </location>
</feature>
<accession>A0AAD8EGF0</accession>
<feature type="non-terminal residue" evidence="8">
    <location>
        <position position="582"/>
    </location>
</feature>
<feature type="transmembrane region" description="Helical" evidence="7">
    <location>
        <begin position="427"/>
        <end position="447"/>
    </location>
</feature>
<sequence length="582" mass="64594">PSRGKLVLLFMKVYWKTFVVILAPIVCLFVIFLGIKYKKEKELMCAYVVCVMACYWVTEAVSTAITALLPVFFFPFFGLLSAERACMLYFKETTIMFVGSLIVASAIELSGLHIRFALKCLLIVGTSHRMLSLGLFLVTMFVSMWITNTAATAMMTPIIFAVIQTLEEENMCQLYTHVVDPNIPGSANVPSRTTLAYFLGTAYSASIGGTGTYVGTGTNLAAREQLEASYPNDVPQFHEWMIITCPIMLINIFFLWLWINFLFLGFLWKGGCDPQVKAVLMESKEEQKKVEKTIRSVIKTKYNDLGPMSWHEIITGLVFIFCVCLWFFRSPKFLPGWADRILDVAYINDTNKTEYANYSIYENNDPKKEKKSHFLSKDAGAATFVIFLFFIIPSTLQCLRFFQSKATELPNEQGPGLMNWTTIHNKVSWGLLFVIGSGFTIAEASKVTGLSSMLGNFLKGLGGLSDYGIMFLSCLMSSLITEFTSNVAVLNIIGPVILSMGTKLKLHGPYLFVPVAVSCSYAFMLPVGTPPNALVAGLASIPTPQMIVAGSVPKLFFQMSTTTISHLIVPLLIKNGTKSLNV</sequence>
<feature type="transmembrane region" description="Helical" evidence="7">
    <location>
        <begin position="510"/>
        <end position="528"/>
    </location>
</feature>
<organism evidence="8 9">
    <name type="scientific">Diploptera punctata</name>
    <name type="common">Pacific beetle cockroach</name>
    <dbReference type="NCBI Taxonomy" id="6984"/>
    <lineage>
        <taxon>Eukaryota</taxon>
        <taxon>Metazoa</taxon>
        <taxon>Ecdysozoa</taxon>
        <taxon>Arthropoda</taxon>
        <taxon>Hexapoda</taxon>
        <taxon>Insecta</taxon>
        <taxon>Pterygota</taxon>
        <taxon>Neoptera</taxon>
        <taxon>Polyneoptera</taxon>
        <taxon>Dictyoptera</taxon>
        <taxon>Blattodea</taxon>
        <taxon>Blaberoidea</taxon>
        <taxon>Blaberidae</taxon>
        <taxon>Diplopterinae</taxon>
        <taxon>Diploptera</taxon>
    </lineage>
</organism>
<proteinExistence type="inferred from homology"/>